<organism evidence="1 2">
    <name type="scientific">Mycolicibacterium porcinum</name>
    <dbReference type="NCBI Taxonomy" id="39693"/>
    <lineage>
        <taxon>Bacteria</taxon>
        <taxon>Bacillati</taxon>
        <taxon>Actinomycetota</taxon>
        <taxon>Actinomycetes</taxon>
        <taxon>Mycobacteriales</taxon>
        <taxon>Mycobacteriaceae</taxon>
        <taxon>Mycolicibacterium</taxon>
    </lineage>
</organism>
<evidence type="ECO:0000313" key="1">
    <source>
        <dbReference type="EMBL" id="MEX3736943.1"/>
    </source>
</evidence>
<sequence>MSENRWNARQFARYVQCEARGFDDPRLIWVTEEALRRGLDAWHQGVLDILVIPLPTEPVIIGLETPVGDELSAADLIGFHPTSHAREILRAERGYVEGGLSEDARLVRAWRRGGEETSVDYLTSGYGGALTIGEEQMIPAGSDVPPPALGGDPLAYARDQLITSSNITLAVVWALIHEPQAQDDAALTVERAPVTVGKKRARRDYDISVVDVKRGTTTRSAPSGRVIEHDHRWTRRAGWAWRACGKGRTQRRRVWIDEVICGPADKPLIRRPKVSVLR</sequence>
<dbReference type="EMBL" id="JBDLOU010000003">
    <property type="protein sequence ID" value="MEX3736943.1"/>
    <property type="molecule type" value="Genomic_DNA"/>
</dbReference>
<comment type="caution">
    <text evidence="1">The sequence shown here is derived from an EMBL/GenBank/DDBJ whole genome shotgun (WGS) entry which is preliminary data.</text>
</comment>
<proteinExistence type="predicted"/>
<protein>
    <submittedName>
        <fullName evidence="1">Uncharacterized protein</fullName>
    </submittedName>
</protein>
<evidence type="ECO:0000313" key="2">
    <source>
        <dbReference type="Proteomes" id="UP001558474"/>
    </source>
</evidence>
<dbReference type="RefSeq" id="WP_368572268.1">
    <property type="nucleotide sequence ID" value="NZ_JBDLOU010000003.1"/>
</dbReference>
<gene>
    <name evidence="1" type="ORF">ABFW12_01705</name>
</gene>
<reference evidence="1 2" key="1">
    <citation type="submission" date="2024-04" db="EMBL/GenBank/DDBJ databases">
        <title>Genomic Markers of Mycobacteria.</title>
        <authorList>
            <person name="Soliman M.S."/>
            <person name="Elkholy A."/>
            <person name="Soliman N.S."/>
            <person name="Abbas A."/>
            <person name="Khayrat S."/>
            <person name="Shawky S."/>
        </authorList>
    </citation>
    <scope>NUCLEOTIDE SEQUENCE [LARGE SCALE GENOMIC DNA]</scope>
    <source>
        <strain evidence="1 2">Egy-CU-AM5</strain>
    </source>
</reference>
<keyword evidence="2" id="KW-1185">Reference proteome</keyword>
<name>A0ABV3V6P2_9MYCO</name>
<accession>A0ABV3V6P2</accession>
<dbReference type="Proteomes" id="UP001558474">
    <property type="component" value="Unassembled WGS sequence"/>
</dbReference>